<protein>
    <submittedName>
        <fullName evidence="2">DUF58 domain-containing protein</fullName>
    </submittedName>
</protein>
<gene>
    <name evidence="2" type="ORF">HMJ28_05445</name>
</gene>
<dbReference type="InterPro" id="IPR002881">
    <property type="entry name" value="DUF58"/>
</dbReference>
<evidence type="ECO:0000259" key="1">
    <source>
        <dbReference type="Pfam" id="PF01882"/>
    </source>
</evidence>
<proteinExistence type="predicted"/>
<dbReference type="SUPFAM" id="SSF53300">
    <property type="entry name" value="vWA-like"/>
    <property type="match status" value="1"/>
</dbReference>
<name>A0A7Y3V8H7_CLOCO</name>
<dbReference type="InterPro" id="IPR036465">
    <property type="entry name" value="vWFA_dom_sf"/>
</dbReference>
<accession>A0A7Y3V8H7</accession>
<dbReference type="Proteomes" id="UP000528432">
    <property type="component" value="Unassembled WGS sequence"/>
</dbReference>
<dbReference type="Gene3D" id="3.40.50.410">
    <property type="entry name" value="von Willebrand factor, type A domain"/>
    <property type="match status" value="1"/>
</dbReference>
<dbReference type="EMBL" id="JABFIF010000007">
    <property type="protein sequence ID" value="NOH15842.1"/>
    <property type="molecule type" value="Genomic_DNA"/>
</dbReference>
<dbReference type="RefSeq" id="WP_171303221.1">
    <property type="nucleotide sequence ID" value="NZ_JABFIF010000007.1"/>
</dbReference>
<organism evidence="2 3">
    <name type="scientific">Clostridium cochlearium</name>
    <dbReference type="NCBI Taxonomy" id="1494"/>
    <lineage>
        <taxon>Bacteria</taxon>
        <taxon>Bacillati</taxon>
        <taxon>Bacillota</taxon>
        <taxon>Clostridia</taxon>
        <taxon>Eubacteriales</taxon>
        <taxon>Clostridiaceae</taxon>
        <taxon>Clostridium</taxon>
    </lineage>
</organism>
<comment type="caution">
    <text evidence="2">The sequence shown here is derived from an EMBL/GenBank/DDBJ whole genome shotgun (WGS) entry which is preliminary data.</text>
</comment>
<dbReference type="AlphaFoldDB" id="A0A7Y3V8H7"/>
<dbReference type="PANTHER" id="PTHR33608">
    <property type="entry name" value="BLL2464 PROTEIN"/>
    <property type="match status" value="1"/>
</dbReference>
<dbReference type="Pfam" id="PF01882">
    <property type="entry name" value="DUF58"/>
    <property type="match status" value="1"/>
</dbReference>
<feature type="domain" description="DUF58" evidence="1">
    <location>
        <begin position="41"/>
        <end position="229"/>
    </location>
</feature>
<sequence>MEKFLSELEQTSILIKSRISGNLTGNYKSSALGNSYDFYGIRPYYEGDSIRNVDWKAFGRSEKIYTKLFTEQKQINVSVLLDSSKSMDFGKPTKWYIGKMCAIGLSYITLKEVNKLNLYSFNENIELNLNNLNSKKLFYEVIKNIESIKPQGETNLKDIISKTNSSKGILFIITDLLSENIEVFLKNSKGKYEKVVLIHIMSEEEVNPSIKGKIKFIDSETGEEKIGDIGEKEIDIYKKKVKEYIKECKYECEKRGIRYIFAQDFNSPVQIIMKAIEVE</sequence>
<reference evidence="2 3" key="1">
    <citation type="submission" date="2020-05" db="EMBL/GenBank/DDBJ databases">
        <title>Draft genome sequence of Clostridium cochlearium strain AGROS13 isolated from a sheep dairy farm in New Zealand.</title>
        <authorList>
            <person name="Gupta T.B."/>
            <person name="Jauregui R."/>
            <person name="Risson A.N."/>
            <person name="Brightwell G."/>
            <person name="Maclean P."/>
        </authorList>
    </citation>
    <scope>NUCLEOTIDE SEQUENCE [LARGE SCALE GENOMIC DNA]</scope>
    <source>
        <strain evidence="2 3">AGROS13</strain>
    </source>
</reference>
<evidence type="ECO:0000313" key="2">
    <source>
        <dbReference type="EMBL" id="NOH15842.1"/>
    </source>
</evidence>
<dbReference type="PANTHER" id="PTHR33608:SF7">
    <property type="entry name" value="DUF58 DOMAIN-CONTAINING PROTEIN"/>
    <property type="match status" value="1"/>
</dbReference>
<evidence type="ECO:0000313" key="3">
    <source>
        <dbReference type="Proteomes" id="UP000528432"/>
    </source>
</evidence>